<accession>A0A6A0H9C6</accession>
<name>A0A6A0H9C6_HYAAZ</name>
<dbReference type="Proteomes" id="UP000711488">
    <property type="component" value="Unassembled WGS sequence"/>
</dbReference>
<feature type="region of interest" description="Disordered" evidence="2">
    <location>
        <begin position="1"/>
        <end position="25"/>
    </location>
</feature>
<dbReference type="EMBL" id="JQDR03003744">
    <property type="protein sequence ID" value="KAA0202368.1"/>
    <property type="molecule type" value="Genomic_DNA"/>
</dbReference>
<reference evidence="4" key="3">
    <citation type="submission" date="2019-06" db="EMBL/GenBank/DDBJ databases">
        <authorList>
            <person name="Poynton C."/>
            <person name="Hasenbein S."/>
            <person name="Benoit J.B."/>
            <person name="Sepulveda M.S."/>
            <person name="Poelchau M.F."/>
            <person name="Murali S.C."/>
            <person name="Chen S."/>
            <person name="Glastad K.M."/>
            <person name="Werren J.H."/>
            <person name="Vineis J.H."/>
            <person name="Bowen J.L."/>
            <person name="Friedrich M."/>
            <person name="Jones J."/>
            <person name="Robertson H.M."/>
            <person name="Feyereisen R."/>
            <person name="Mechler-Hickson A."/>
            <person name="Mathers N."/>
            <person name="Lee C.E."/>
            <person name="Colbourne J.K."/>
            <person name="Biales A."/>
            <person name="Johnston J.S."/>
            <person name="Wellborn G.A."/>
            <person name="Rosendale A.J."/>
            <person name="Cridge A.G."/>
            <person name="Munoz-Torres M.C."/>
            <person name="Bain P.A."/>
            <person name="Manny A.R."/>
            <person name="Major K.M."/>
            <person name="Lambert F.N."/>
            <person name="Vulpe C.D."/>
            <person name="Tuck P."/>
            <person name="Blalock B.J."/>
            <person name="Lin Y.-Y."/>
            <person name="Smith M.E."/>
            <person name="Ochoa-Acuna H."/>
            <person name="Chen M.-J.M."/>
            <person name="Childers C.P."/>
            <person name="Qu J."/>
            <person name="Dugan S."/>
            <person name="Lee S.L."/>
            <person name="Chao H."/>
            <person name="Dinh H."/>
            <person name="Han Y."/>
            <person name="Doddapaneni H."/>
            <person name="Worley K.C."/>
            <person name="Muzny D.M."/>
            <person name="Gibbs R.A."/>
            <person name="Richards S."/>
        </authorList>
    </citation>
    <scope>NUCLEOTIDE SEQUENCE</scope>
    <source>
        <strain evidence="4">HAZT.00-mixed</strain>
        <tissue evidence="4">Whole organism</tissue>
    </source>
</reference>
<gene>
    <name evidence="4" type="ORF">HAZT_HAZT007192</name>
</gene>
<dbReference type="Gene3D" id="3.30.160.60">
    <property type="entry name" value="Classic Zinc Finger"/>
    <property type="match status" value="1"/>
</dbReference>
<comment type="caution">
    <text evidence="4">The sequence shown here is derived from an EMBL/GenBank/DDBJ whole genome shotgun (WGS) entry which is preliminary data.</text>
</comment>
<dbReference type="SMART" id="SM00355">
    <property type="entry name" value="ZnF_C2H2"/>
    <property type="match status" value="2"/>
</dbReference>
<dbReference type="InterPro" id="IPR013087">
    <property type="entry name" value="Znf_C2H2_type"/>
</dbReference>
<dbReference type="AlphaFoldDB" id="A0A6A0H9C6"/>
<evidence type="ECO:0000256" key="2">
    <source>
        <dbReference type="SAM" id="MobiDB-lite"/>
    </source>
</evidence>
<reference evidence="4" key="2">
    <citation type="journal article" date="2018" name="Environ. Sci. Technol.">
        <title>The Toxicogenome of Hyalella azteca: A Model for Sediment Ecotoxicology and Evolutionary Toxicology.</title>
        <authorList>
            <person name="Poynton H.C."/>
            <person name="Hasenbein S."/>
            <person name="Benoit J.B."/>
            <person name="Sepulveda M.S."/>
            <person name="Poelchau M.F."/>
            <person name="Hughes D.S.T."/>
            <person name="Murali S.C."/>
            <person name="Chen S."/>
            <person name="Glastad K.M."/>
            <person name="Goodisman M.A.D."/>
            <person name="Werren J.H."/>
            <person name="Vineis J.H."/>
            <person name="Bowen J.L."/>
            <person name="Friedrich M."/>
            <person name="Jones J."/>
            <person name="Robertson H.M."/>
            <person name="Feyereisen R."/>
            <person name="Mechler-Hickson A."/>
            <person name="Mathers N."/>
            <person name="Lee C.E."/>
            <person name="Colbourne J.K."/>
            <person name="Biales A."/>
            <person name="Johnston J.S."/>
            <person name="Wellborn G.A."/>
            <person name="Rosendale A.J."/>
            <person name="Cridge A.G."/>
            <person name="Munoz-Torres M.C."/>
            <person name="Bain P.A."/>
            <person name="Manny A.R."/>
            <person name="Major K.M."/>
            <person name="Lambert F.N."/>
            <person name="Vulpe C.D."/>
            <person name="Tuck P."/>
            <person name="Blalock B.J."/>
            <person name="Lin Y.Y."/>
            <person name="Smith M.E."/>
            <person name="Ochoa-Acuna H."/>
            <person name="Chen M.M."/>
            <person name="Childers C.P."/>
            <person name="Qu J."/>
            <person name="Dugan S."/>
            <person name="Lee S.L."/>
            <person name="Chao H."/>
            <person name="Dinh H."/>
            <person name="Han Y."/>
            <person name="Doddapaneni H."/>
            <person name="Worley K.C."/>
            <person name="Muzny D.M."/>
            <person name="Gibbs R.A."/>
            <person name="Richards S."/>
        </authorList>
    </citation>
    <scope>NUCLEOTIDE SEQUENCE</scope>
    <source>
        <strain evidence="4">HAZT.00-mixed</strain>
        <tissue evidence="4">Whole organism</tissue>
    </source>
</reference>
<dbReference type="PROSITE" id="PS50157">
    <property type="entry name" value="ZINC_FINGER_C2H2_2"/>
    <property type="match status" value="2"/>
</dbReference>
<feature type="domain" description="C2H2-type" evidence="3">
    <location>
        <begin position="52"/>
        <end position="77"/>
    </location>
</feature>
<feature type="domain" description="C2H2-type" evidence="3">
    <location>
        <begin position="23"/>
        <end position="51"/>
    </location>
</feature>
<evidence type="ECO:0000256" key="1">
    <source>
        <dbReference type="PROSITE-ProRule" id="PRU00042"/>
    </source>
</evidence>
<keyword evidence="1" id="KW-0863">Zinc-finger</keyword>
<dbReference type="InterPro" id="IPR036236">
    <property type="entry name" value="Znf_C2H2_sf"/>
</dbReference>
<reference evidence="4" key="1">
    <citation type="submission" date="2014-08" db="EMBL/GenBank/DDBJ databases">
        <authorList>
            <person name="Murali S."/>
            <person name="Richards S."/>
            <person name="Bandaranaike D."/>
            <person name="Bellair M."/>
            <person name="Blankenburg K."/>
            <person name="Chao H."/>
            <person name="Dinh H."/>
            <person name="Doddapaneni H."/>
            <person name="Dugan-Rocha S."/>
            <person name="Elkadiri S."/>
            <person name="Gnanaolivu R."/>
            <person name="Hughes D."/>
            <person name="Lee S."/>
            <person name="Li M."/>
            <person name="Ming W."/>
            <person name="Munidasa M."/>
            <person name="Muniz J."/>
            <person name="Nguyen L."/>
            <person name="Osuji N."/>
            <person name="Pu L.-L."/>
            <person name="Puazo M."/>
            <person name="Skinner E."/>
            <person name="Qu C."/>
            <person name="Quiroz J."/>
            <person name="Raj R."/>
            <person name="Weissenberger G."/>
            <person name="Xin Y."/>
            <person name="Zou X."/>
            <person name="Han Y."/>
            <person name="Worley K."/>
            <person name="Muzny D."/>
            <person name="Gibbs R."/>
        </authorList>
    </citation>
    <scope>NUCLEOTIDE SEQUENCE</scope>
    <source>
        <strain evidence="4">HAZT.00-mixed</strain>
        <tissue evidence="4">Whole organism</tissue>
    </source>
</reference>
<sequence length="83" mass="9640">MMPSPPPPSHLLHHHTQSSPQQQECPHCLKMLSSRQSLLRHIDDRHVVTQPYRCAICGSMCKTKNALQKHHYTYHRGIPLRII</sequence>
<dbReference type="SUPFAM" id="SSF57667">
    <property type="entry name" value="beta-beta-alpha zinc fingers"/>
    <property type="match status" value="1"/>
</dbReference>
<keyword evidence="1" id="KW-0479">Metal-binding</keyword>
<dbReference type="GO" id="GO:0008270">
    <property type="term" value="F:zinc ion binding"/>
    <property type="evidence" value="ECO:0007669"/>
    <property type="project" value="UniProtKB-KW"/>
</dbReference>
<evidence type="ECO:0000313" key="4">
    <source>
        <dbReference type="EMBL" id="KAA0202368.1"/>
    </source>
</evidence>
<protein>
    <recommendedName>
        <fullName evidence="3">C2H2-type domain-containing protein</fullName>
    </recommendedName>
</protein>
<organism evidence="4">
    <name type="scientific">Hyalella azteca</name>
    <name type="common">Amphipod</name>
    <dbReference type="NCBI Taxonomy" id="294128"/>
    <lineage>
        <taxon>Eukaryota</taxon>
        <taxon>Metazoa</taxon>
        <taxon>Ecdysozoa</taxon>
        <taxon>Arthropoda</taxon>
        <taxon>Crustacea</taxon>
        <taxon>Multicrustacea</taxon>
        <taxon>Malacostraca</taxon>
        <taxon>Eumalacostraca</taxon>
        <taxon>Peracarida</taxon>
        <taxon>Amphipoda</taxon>
        <taxon>Senticaudata</taxon>
        <taxon>Talitrida</taxon>
        <taxon>Talitroidea</taxon>
        <taxon>Hyalellidae</taxon>
        <taxon>Hyalella</taxon>
    </lineage>
</organism>
<evidence type="ECO:0000259" key="3">
    <source>
        <dbReference type="PROSITE" id="PS50157"/>
    </source>
</evidence>
<dbReference type="PROSITE" id="PS00028">
    <property type="entry name" value="ZINC_FINGER_C2H2_1"/>
    <property type="match status" value="2"/>
</dbReference>
<keyword evidence="1" id="KW-0862">Zinc</keyword>
<proteinExistence type="predicted"/>